<keyword evidence="4" id="KW-1185">Reference proteome</keyword>
<dbReference type="Pfam" id="PF02037">
    <property type="entry name" value="SAP"/>
    <property type="match status" value="1"/>
</dbReference>
<dbReference type="SMART" id="SM00513">
    <property type="entry name" value="SAP"/>
    <property type="match status" value="1"/>
</dbReference>
<dbReference type="PROSITE" id="PS50800">
    <property type="entry name" value="SAP"/>
    <property type="match status" value="1"/>
</dbReference>
<dbReference type="EMBL" id="ML211005">
    <property type="protein sequence ID" value="TFK92100.1"/>
    <property type="molecule type" value="Genomic_DNA"/>
</dbReference>
<feature type="domain" description="SAP" evidence="2">
    <location>
        <begin position="38"/>
        <end position="72"/>
    </location>
</feature>
<reference evidence="3 4" key="1">
    <citation type="journal article" date="2019" name="Nat. Ecol. Evol.">
        <title>Megaphylogeny resolves global patterns of mushroom evolution.</title>
        <authorList>
            <person name="Varga T."/>
            <person name="Krizsan K."/>
            <person name="Foldi C."/>
            <person name="Dima B."/>
            <person name="Sanchez-Garcia M."/>
            <person name="Sanchez-Ramirez S."/>
            <person name="Szollosi G.J."/>
            <person name="Szarkandi J.G."/>
            <person name="Papp V."/>
            <person name="Albert L."/>
            <person name="Andreopoulos W."/>
            <person name="Angelini C."/>
            <person name="Antonin V."/>
            <person name="Barry K.W."/>
            <person name="Bougher N.L."/>
            <person name="Buchanan P."/>
            <person name="Buyck B."/>
            <person name="Bense V."/>
            <person name="Catcheside P."/>
            <person name="Chovatia M."/>
            <person name="Cooper J."/>
            <person name="Damon W."/>
            <person name="Desjardin D."/>
            <person name="Finy P."/>
            <person name="Geml J."/>
            <person name="Haridas S."/>
            <person name="Hughes K."/>
            <person name="Justo A."/>
            <person name="Karasinski D."/>
            <person name="Kautmanova I."/>
            <person name="Kiss B."/>
            <person name="Kocsube S."/>
            <person name="Kotiranta H."/>
            <person name="LaButti K.M."/>
            <person name="Lechner B.E."/>
            <person name="Liimatainen K."/>
            <person name="Lipzen A."/>
            <person name="Lukacs Z."/>
            <person name="Mihaltcheva S."/>
            <person name="Morgado L.N."/>
            <person name="Niskanen T."/>
            <person name="Noordeloos M.E."/>
            <person name="Ohm R.A."/>
            <person name="Ortiz-Santana B."/>
            <person name="Ovrebo C."/>
            <person name="Racz N."/>
            <person name="Riley R."/>
            <person name="Savchenko A."/>
            <person name="Shiryaev A."/>
            <person name="Soop K."/>
            <person name="Spirin V."/>
            <person name="Szebenyi C."/>
            <person name="Tomsovsky M."/>
            <person name="Tulloss R.E."/>
            <person name="Uehling J."/>
            <person name="Grigoriev I.V."/>
            <person name="Vagvolgyi C."/>
            <person name="Papp T."/>
            <person name="Martin F.M."/>
            <person name="Miettinen O."/>
            <person name="Hibbett D.S."/>
            <person name="Nagy L.G."/>
        </authorList>
    </citation>
    <scope>NUCLEOTIDE SEQUENCE [LARGE SCALE GENOMIC DNA]</scope>
    <source>
        <strain evidence="3 4">HHB13444</strain>
    </source>
</reference>
<feature type="compositionally biased region" description="Low complexity" evidence="1">
    <location>
        <begin position="179"/>
        <end position="197"/>
    </location>
</feature>
<dbReference type="SUPFAM" id="SSF68906">
    <property type="entry name" value="SAP domain"/>
    <property type="match status" value="1"/>
</dbReference>
<evidence type="ECO:0000259" key="2">
    <source>
        <dbReference type="PROSITE" id="PS50800"/>
    </source>
</evidence>
<organism evidence="3 4">
    <name type="scientific">Polyporus arcularius HHB13444</name>
    <dbReference type="NCBI Taxonomy" id="1314778"/>
    <lineage>
        <taxon>Eukaryota</taxon>
        <taxon>Fungi</taxon>
        <taxon>Dikarya</taxon>
        <taxon>Basidiomycota</taxon>
        <taxon>Agaricomycotina</taxon>
        <taxon>Agaricomycetes</taxon>
        <taxon>Polyporales</taxon>
        <taxon>Polyporaceae</taxon>
        <taxon>Polyporus</taxon>
    </lineage>
</organism>
<feature type="region of interest" description="Disordered" evidence="1">
    <location>
        <begin position="286"/>
        <end position="306"/>
    </location>
</feature>
<dbReference type="STRING" id="1314778.A0A5C3PUK6"/>
<sequence length="306" mass="32953">MKFISSAMYAAALRVPLRHAITSQRRSFVSTVLLTKAWENETVSELRKEARKRGLSANGNKATLITRLQHDEKQRAFAPEPTSTAPQVRRASTSTETPTEVPGIPSTAEPNYPKFNLDVKIPKAAEPEVEAPVPIPFFPDSWDSSKLKHESLPAQPVPSTGPKVVVVGGEETHPGGGPSHNLYSPSSSSESSPTSAPRPAPKTAVGQLLADMADDLGVPTSFKLAGDVNEHYDVAAKTETSGAQEKTYSRKLDADEKKGLWVLFGVFASSWIAASAFASPSEWAQKAEKVEEKAQDVQDKAAGKKH</sequence>
<dbReference type="InParanoid" id="A0A5C3PUK6"/>
<dbReference type="InterPro" id="IPR003034">
    <property type="entry name" value="SAP_dom"/>
</dbReference>
<feature type="compositionally biased region" description="Polar residues" evidence="1">
    <location>
        <begin position="81"/>
        <end position="98"/>
    </location>
</feature>
<name>A0A5C3PUK6_9APHY</name>
<feature type="region of interest" description="Disordered" evidence="1">
    <location>
        <begin position="146"/>
        <end position="202"/>
    </location>
</feature>
<evidence type="ECO:0000313" key="3">
    <source>
        <dbReference type="EMBL" id="TFK92100.1"/>
    </source>
</evidence>
<accession>A0A5C3PUK6</accession>
<dbReference type="AlphaFoldDB" id="A0A5C3PUK6"/>
<dbReference type="Proteomes" id="UP000308197">
    <property type="component" value="Unassembled WGS sequence"/>
</dbReference>
<evidence type="ECO:0000313" key="4">
    <source>
        <dbReference type="Proteomes" id="UP000308197"/>
    </source>
</evidence>
<gene>
    <name evidence="3" type="ORF">K466DRAFT_514054</name>
</gene>
<proteinExistence type="predicted"/>
<dbReference type="Gene3D" id="1.10.720.30">
    <property type="entry name" value="SAP domain"/>
    <property type="match status" value="1"/>
</dbReference>
<protein>
    <recommendedName>
        <fullName evidence="2">SAP domain-containing protein</fullName>
    </recommendedName>
</protein>
<feature type="region of interest" description="Disordered" evidence="1">
    <location>
        <begin position="76"/>
        <end position="110"/>
    </location>
</feature>
<dbReference type="InterPro" id="IPR036361">
    <property type="entry name" value="SAP_dom_sf"/>
</dbReference>
<evidence type="ECO:0000256" key="1">
    <source>
        <dbReference type="SAM" id="MobiDB-lite"/>
    </source>
</evidence>